<evidence type="ECO:0000313" key="3">
    <source>
        <dbReference type="Proteomes" id="UP001159427"/>
    </source>
</evidence>
<proteinExistence type="predicted"/>
<accession>A0ABN8LQ06</accession>
<evidence type="ECO:0000256" key="1">
    <source>
        <dbReference type="SAM" id="MobiDB-lite"/>
    </source>
</evidence>
<dbReference type="Proteomes" id="UP001159427">
    <property type="component" value="Unassembled WGS sequence"/>
</dbReference>
<dbReference type="EMBL" id="CALNXI010000067">
    <property type="protein sequence ID" value="CAH3017636.1"/>
    <property type="molecule type" value="Genomic_DNA"/>
</dbReference>
<feature type="compositionally biased region" description="Basic residues" evidence="1">
    <location>
        <begin position="83"/>
        <end position="96"/>
    </location>
</feature>
<evidence type="ECO:0000313" key="2">
    <source>
        <dbReference type="EMBL" id="CAH3017636.1"/>
    </source>
</evidence>
<reference evidence="2 3" key="1">
    <citation type="submission" date="2022-05" db="EMBL/GenBank/DDBJ databases">
        <authorList>
            <consortium name="Genoscope - CEA"/>
            <person name="William W."/>
        </authorList>
    </citation>
    <scope>NUCLEOTIDE SEQUENCE [LARGE SCALE GENOMIC DNA]</scope>
</reference>
<name>A0ABN8LQ06_9CNID</name>
<protein>
    <submittedName>
        <fullName evidence="2">Uncharacterized protein</fullName>
    </submittedName>
</protein>
<comment type="caution">
    <text evidence="2">The sequence shown here is derived from an EMBL/GenBank/DDBJ whole genome shotgun (WGS) entry which is preliminary data.</text>
</comment>
<organism evidence="2 3">
    <name type="scientific">Porites evermanni</name>
    <dbReference type="NCBI Taxonomy" id="104178"/>
    <lineage>
        <taxon>Eukaryota</taxon>
        <taxon>Metazoa</taxon>
        <taxon>Cnidaria</taxon>
        <taxon>Anthozoa</taxon>
        <taxon>Hexacorallia</taxon>
        <taxon>Scleractinia</taxon>
        <taxon>Fungiina</taxon>
        <taxon>Poritidae</taxon>
        <taxon>Porites</taxon>
    </lineage>
</organism>
<gene>
    <name evidence="2" type="ORF">PEVE_00038820</name>
</gene>
<sequence>MKDRSHDNKDNKTDENRAVHLKDESFHKGMINGMASEISFVSKHGPAKFYWIKPGNKGSKNKTELLLIEANGSRKSSVLSAPRKVRLKPSQKLRQS</sequence>
<feature type="region of interest" description="Disordered" evidence="1">
    <location>
        <begin position="1"/>
        <end position="21"/>
    </location>
</feature>
<feature type="region of interest" description="Disordered" evidence="1">
    <location>
        <begin position="73"/>
        <end position="96"/>
    </location>
</feature>
<keyword evidence="3" id="KW-1185">Reference proteome</keyword>